<dbReference type="Proteomes" id="UP000008460">
    <property type="component" value="Chromosome"/>
</dbReference>
<proteinExistence type="predicted"/>
<reference evidence="2 3" key="1">
    <citation type="submission" date="2011-04" db="EMBL/GenBank/DDBJ databases">
        <title>Complete sequence of Cellulomonas fimi ATCC 484.</title>
        <authorList>
            <consortium name="US DOE Joint Genome Institute"/>
            <person name="Lucas S."/>
            <person name="Han J."/>
            <person name="Lapidus A."/>
            <person name="Cheng J.-F."/>
            <person name="Goodwin L."/>
            <person name="Pitluck S."/>
            <person name="Peters L."/>
            <person name="Chertkov O."/>
            <person name="Detter J.C."/>
            <person name="Han C."/>
            <person name="Tapia R."/>
            <person name="Land M."/>
            <person name="Hauser L."/>
            <person name="Kyrpides N."/>
            <person name="Ivanova N."/>
            <person name="Ovchinnikova G."/>
            <person name="Pagani I."/>
            <person name="Mead D."/>
            <person name="Brumm P."/>
            <person name="Woyke T."/>
        </authorList>
    </citation>
    <scope>NUCLEOTIDE SEQUENCE [LARGE SCALE GENOMIC DNA]</scope>
    <source>
        <strain evidence="3">ATCC 484 / DSM 20113 / JCM 1341 / NBRC 15513 / NCIMB 8980 / NCTC 7547</strain>
    </source>
</reference>
<sequence>MPILVRPYDPDGPAGVPDDAATLAVFRRAVHVTAAADYTPEQLAAWAPADPDLAAWAVRRAARRTVVATLDGRVVGFTDVDADGYVDMMFVDPDAARRGVGRALLAWAHDEAVRLGATSMTTRASLTARPFFEAHGFRVEREHQPVVRGVSLTNFAMRRPLP</sequence>
<dbReference type="EMBL" id="CP002666">
    <property type="protein sequence ID" value="AEE44916.1"/>
    <property type="molecule type" value="Genomic_DNA"/>
</dbReference>
<gene>
    <name evidence="2" type="ordered locus">Celf_0776</name>
</gene>
<dbReference type="InterPro" id="IPR052564">
    <property type="entry name" value="N-acetyltrans/Recomb-assoc"/>
</dbReference>
<dbReference type="GO" id="GO:0016747">
    <property type="term" value="F:acyltransferase activity, transferring groups other than amino-acyl groups"/>
    <property type="evidence" value="ECO:0007669"/>
    <property type="project" value="InterPro"/>
</dbReference>
<evidence type="ECO:0000259" key="1">
    <source>
        <dbReference type="PROSITE" id="PS51186"/>
    </source>
</evidence>
<keyword evidence="2" id="KW-0808">Transferase</keyword>
<dbReference type="AlphaFoldDB" id="F4GZZ4"/>
<keyword evidence="3" id="KW-1185">Reference proteome</keyword>
<dbReference type="KEGG" id="cfi:Celf_0776"/>
<dbReference type="SUPFAM" id="SSF55729">
    <property type="entry name" value="Acyl-CoA N-acyltransferases (Nat)"/>
    <property type="match status" value="1"/>
</dbReference>
<dbReference type="InterPro" id="IPR000182">
    <property type="entry name" value="GNAT_dom"/>
</dbReference>
<dbReference type="PANTHER" id="PTHR43451:SF1">
    <property type="entry name" value="ACETYLTRANSFERASE"/>
    <property type="match status" value="1"/>
</dbReference>
<protein>
    <submittedName>
        <fullName evidence="2">GCN5-related N-acetyltransferase</fullName>
    </submittedName>
</protein>
<organism evidence="2 3">
    <name type="scientific">Cellulomonas fimi (strain ATCC 484 / DSM 20113 / JCM 1341 / CCUG 24087 / LMG 16345 / NBRC 15513 / NCIMB 8980 / NCTC 7547 / NRS-133)</name>
    <dbReference type="NCBI Taxonomy" id="590998"/>
    <lineage>
        <taxon>Bacteria</taxon>
        <taxon>Bacillati</taxon>
        <taxon>Actinomycetota</taxon>
        <taxon>Actinomycetes</taxon>
        <taxon>Micrococcales</taxon>
        <taxon>Cellulomonadaceae</taxon>
        <taxon>Cellulomonas</taxon>
    </lineage>
</organism>
<name>F4GZZ4_CELFA</name>
<evidence type="ECO:0000313" key="3">
    <source>
        <dbReference type="Proteomes" id="UP000008460"/>
    </source>
</evidence>
<accession>F4GZZ4</accession>
<dbReference type="PROSITE" id="PS51186">
    <property type="entry name" value="GNAT"/>
    <property type="match status" value="1"/>
</dbReference>
<dbReference type="InterPro" id="IPR016181">
    <property type="entry name" value="Acyl_CoA_acyltransferase"/>
</dbReference>
<dbReference type="CDD" id="cd04301">
    <property type="entry name" value="NAT_SF"/>
    <property type="match status" value="1"/>
</dbReference>
<feature type="domain" description="N-acetyltransferase" evidence="1">
    <location>
        <begin position="3"/>
        <end position="162"/>
    </location>
</feature>
<dbReference type="eggNOG" id="COG0454">
    <property type="taxonomic scope" value="Bacteria"/>
</dbReference>
<dbReference type="Gene3D" id="3.40.630.30">
    <property type="match status" value="1"/>
</dbReference>
<dbReference type="HOGENOM" id="CLU_087351_0_0_11"/>
<dbReference type="RefSeq" id="WP_013769945.1">
    <property type="nucleotide sequence ID" value="NC_015514.1"/>
</dbReference>
<dbReference type="PANTHER" id="PTHR43451">
    <property type="entry name" value="ACETYLTRANSFERASE (GNAT) FAMILY PROTEIN"/>
    <property type="match status" value="1"/>
</dbReference>
<dbReference type="Pfam" id="PF13673">
    <property type="entry name" value="Acetyltransf_10"/>
    <property type="match status" value="1"/>
</dbReference>
<evidence type="ECO:0000313" key="2">
    <source>
        <dbReference type="EMBL" id="AEE44916.1"/>
    </source>
</evidence>